<dbReference type="AlphaFoldDB" id="A0A9D4SGT6"/>
<comment type="caution">
    <text evidence="2">The sequence shown here is derived from an EMBL/GenBank/DDBJ whole genome shotgun (WGS) entry which is preliminary data.</text>
</comment>
<gene>
    <name evidence="2" type="ORF">HUG17_4421</name>
</gene>
<dbReference type="Proteomes" id="UP000828236">
    <property type="component" value="Unassembled WGS sequence"/>
</dbReference>
<keyword evidence="1" id="KW-0812">Transmembrane</keyword>
<reference evidence="2" key="1">
    <citation type="submission" date="2020-06" db="EMBL/GenBank/DDBJ databases">
        <authorList>
            <person name="Ji K."/>
            <person name="Li J."/>
        </authorList>
    </citation>
    <scope>NUCLEOTIDE SEQUENCE</scope>
    <source>
        <strain evidence="2">JKM2019</strain>
        <tissue evidence="2">Whole body</tissue>
    </source>
</reference>
<accession>A0A9D4SGT6</accession>
<feature type="transmembrane region" description="Helical" evidence="1">
    <location>
        <begin position="152"/>
        <end position="174"/>
    </location>
</feature>
<organism evidence="2">
    <name type="scientific">Dermatophagoides farinae</name>
    <name type="common">American house dust mite</name>
    <dbReference type="NCBI Taxonomy" id="6954"/>
    <lineage>
        <taxon>Eukaryota</taxon>
        <taxon>Metazoa</taxon>
        <taxon>Ecdysozoa</taxon>
        <taxon>Arthropoda</taxon>
        <taxon>Chelicerata</taxon>
        <taxon>Arachnida</taxon>
        <taxon>Acari</taxon>
        <taxon>Acariformes</taxon>
        <taxon>Sarcoptiformes</taxon>
        <taxon>Astigmata</taxon>
        <taxon>Psoroptidia</taxon>
        <taxon>Analgoidea</taxon>
        <taxon>Pyroglyphidae</taxon>
        <taxon>Dermatophagoidinae</taxon>
        <taxon>Dermatophagoides</taxon>
    </lineage>
</organism>
<sequence>MKFNYFRKFHNQFYYIFKYDELMQKQIIENNYPIDKKPIGKIMNPPHHNPIFSIPSTLVTIMAFINIGQFEWIKNYQFYQAMIRLLPSEGLHYLMAGFIMWALNGLFNGFYSSSRYYRHFYFLLPIQHKRYRALNKKDSNNYTLIRNRVFSFVRIISFALCTMFLLGKITMFILQPSWKISILWTVSIRR</sequence>
<reference evidence="2" key="2">
    <citation type="journal article" date="2021" name="World Allergy Organ. J.">
        <title>Chromosome-level assembly of Dermatophagoides farinae genome and transcriptome reveals two novel allergens Der f 37 and Der f 39.</title>
        <authorList>
            <person name="Chen J."/>
            <person name="Cai Z."/>
            <person name="Fan D."/>
            <person name="Hu J."/>
            <person name="Hou Y."/>
            <person name="He Y."/>
            <person name="Zhang Z."/>
            <person name="Zhao Z."/>
            <person name="Gao P."/>
            <person name="Hu W."/>
            <person name="Sun J."/>
            <person name="Li J."/>
            <person name="Ji K."/>
        </authorList>
    </citation>
    <scope>NUCLEOTIDE SEQUENCE</scope>
    <source>
        <strain evidence="2">JKM2019</strain>
    </source>
</reference>
<keyword evidence="1" id="KW-1133">Transmembrane helix</keyword>
<name>A0A9D4SGT6_DERFA</name>
<evidence type="ECO:0000313" key="2">
    <source>
        <dbReference type="EMBL" id="KAH7641377.1"/>
    </source>
</evidence>
<proteinExistence type="predicted"/>
<dbReference type="EMBL" id="SDOV01000004">
    <property type="protein sequence ID" value="KAH7641377.1"/>
    <property type="molecule type" value="Genomic_DNA"/>
</dbReference>
<keyword evidence="1" id="KW-0472">Membrane</keyword>
<protein>
    <submittedName>
        <fullName evidence="2">Uncharacterized protein</fullName>
    </submittedName>
</protein>
<evidence type="ECO:0000256" key="1">
    <source>
        <dbReference type="SAM" id="Phobius"/>
    </source>
</evidence>
<feature type="transmembrane region" description="Helical" evidence="1">
    <location>
        <begin position="51"/>
        <end position="70"/>
    </location>
</feature>
<feature type="transmembrane region" description="Helical" evidence="1">
    <location>
        <begin position="90"/>
        <end position="111"/>
    </location>
</feature>